<feature type="domain" description="HTH araC/xylS-type" evidence="5">
    <location>
        <begin position="174"/>
        <end position="271"/>
    </location>
</feature>
<dbReference type="Gene3D" id="1.10.10.60">
    <property type="entry name" value="Homeodomain-like"/>
    <property type="match status" value="2"/>
</dbReference>
<dbReference type="GO" id="GO:0003700">
    <property type="term" value="F:DNA-binding transcription factor activity"/>
    <property type="evidence" value="ECO:0007669"/>
    <property type="project" value="InterPro"/>
</dbReference>
<dbReference type="PANTHER" id="PTHR46796">
    <property type="entry name" value="HTH-TYPE TRANSCRIPTIONAL ACTIVATOR RHAS-RELATED"/>
    <property type="match status" value="1"/>
</dbReference>
<dbReference type="InterPro" id="IPR050204">
    <property type="entry name" value="AraC_XylS_family_regulators"/>
</dbReference>
<dbReference type="SUPFAM" id="SSF51215">
    <property type="entry name" value="Regulatory protein AraC"/>
    <property type="match status" value="1"/>
</dbReference>
<keyword evidence="3" id="KW-0238">DNA-binding</keyword>
<dbReference type="GO" id="GO:0043565">
    <property type="term" value="F:sequence-specific DNA binding"/>
    <property type="evidence" value="ECO:0007669"/>
    <property type="project" value="InterPro"/>
</dbReference>
<dbReference type="SMART" id="SM00342">
    <property type="entry name" value="HTH_ARAC"/>
    <property type="match status" value="1"/>
</dbReference>
<dbReference type="PROSITE" id="PS01124">
    <property type="entry name" value="HTH_ARAC_FAMILY_2"/>
    <property type="match status" value="1"/>
</dbReference>
<proteinExistence type="predicted"/>
<dbReference type="InterPro" id="IPR018060">
    <property type="entry name" value="HTH_AraC"/>
</dbReference>
<evidence type="ECO:0000313" key="7">
    <source>
        <dbReference type="Proteomes" id="UP000249046"/>
    </source>
</evidence>
<accession>A0A2W5M1E0</accession>
<dbReference type="AlphaFoldDB" id="A0A2W5M1E0"/>
<dbReference type="Proteomes" id="UP000249046">
    <property type="component" value="Unassembled WGS sequence"/>
</dbReference>
<reference evidence="6 7" key="1">
    <citation type="submission" date="2017-08" db="EMBL/GenBank/DDBJ databases">
        <title>Infants hospitalized years apart are colonized by the same room-sourced microbial strains.</title>
        <authorList>
            <person name="Brooks B."/>
            <person name="Olm M.R."/>
            <person name="Firek B.A."/>
            <person name="Baker R."/>
            <person name="Thomas B.C."/>
            <person name="Morowitz M.J."/>
            <person name="Banfield J.F."/>
        </authorList>
    </citation>
    <scope>NUCLEOTIDE SEQUENCE [LARGE SCALE GENOMIC DNA]</scope>
    <source>
        <strain evidence="6">S2_005_003_R2_42</strain>
    </source>
</reference>
<name>A0A2W5M1E0_9GAMM</name>
<keyword evidence="2" id="KW-0805">Transcription regulation</keyword>
<evidence type="ECO:0000256" key="4">
    <source>
        <dbReference type="ARBA" id="ARBA00023163"/>
    </source>
</evidence>
<keyword evidence="1" id="KW-0963">Cytoplasm</keyword>
<comment type="caution">
    <text evidence="6">The sequence shown here is derived from an EMBL/GenBank/DDBJ whole genome shotgun (WGS) entry which is preliminary data.</text>
</comment>
<evidence type="ECO:0000313" key="6">
    <source>
        <dbReference type="EMBL" id="PZQ11163.1"/>
    </source>
</evidence>
<evidence type="ECO:0000259" key="5">
    <source>
        <dbReference type="PROSITE" id="PS01124"/>
    </source>
</evidence>
<organism evidence="6 7">
    <name type="scientific">Rhodanobacter denitrificans</name>
    <dbReference type="NCBI Taxonomy" id="666685"/>
    <lineage>
        <taxon>Bacteria</taxon>
        <taxon>Pseudomonadati</taxon>
        <taxon>Pseudomonadota</taxon>
        <taxon>Gammaproteobacteria</taxon>
        <taxon>Lysobacterales</taxon>
        <taxon>Rhodanobacteraceae</taxon>
        <taxon>Rhodanobacter</taxon>
    </lineage>
</organism>
<evidence type="ECO:0000256" key="2">
    <source>
        <dbReference type="ARBA" id="ARBA00023015"/>
    </source>
</evidence>
<dbReference type="Pfam" id="PF12852">
    <property type="entry name" value="Cupin_6"/>
    <property type="match status" value="1"/>
</dbReference>
<sequence>MVDRLVVLLERYPVSAEVFHAGALCGIHTLDGEGDRGQLHLVRRGPVEVFHGRDVVHVGEPSLLLYPRPLAHRFVTDPERGADLVCANLRFDGGPAHPLRAALPDFVAMPLDRIGGAEPVLALLFEEAFAERCGRHALVSRLFEVVLIQLLRQLMESGRMPTGLLAGLGHPRLRHALAAVHAAPAEPWTLERMAAAARMSRSVFAAAFREAMGRTPVQYLTEWRIGLAQQAMRRGAPLKTIPAEIGYGSEAAFSRAFKAQTGLAPRAWRRAATAT</sequence>
<gene>
    <name evidence="6" type="ORF">DI564_14750</name>
</gene>
<evidence type="ECO:0000256" key="1">
    <source>
        <dbReference type="ARBA" id="ARBA00022490"/>
    </source>
</evidence>
<dbReference type="PANTHER" id="PTHR46796:SF13">
    <property type="entry name" value="HTH-TYPE TRANSCRIPTIONAL ACTIVATOR RHAS"/>
    <property type="match status" value="1"/>
</dbReference>
<evidence type="ECO:0000256" key="3">
    <source>
        <dbReference type="ARBA" id="ARBA00023125"/>
    </source>
</evidence>
<dbReference type="SUPFAM" id="SSF46689">
    <property type="entry name" value="Homeodomain-like"/>
    <property type="match status" value="2"/>
</dbReference>
<dbReference type="InterPro" id="IPR032783">
    <property type="entry name" value="AraC_lig"/>
</dbReference>
<protein>
    <submittedName>
        <fullName evidence="6">AraC family transcriptional regulator</fullName>
    </submittedName>
</protein>
<dbReference type="InterPro" id="IPR009057">
    <property type="entry name" value="Homeodomain-like_sf"/>
</dbReference>
<keyword evidence="4" id="KW-0804">Transcription</keyword>
<dbReference type="InterPro" id="IPR037923">
    <property type="entry name" value="HTH-like"/>
</dbReference>
<dbReference type="Pfam" id="PF12833">
    <property type="entry name" value="HTH_18"/>
    <property type="match status" value="1"/>
</dbReference>
<dbReference type="EMBL" id="QFPO01000017">
    <property type="protein sequence ID" value="PZQ11163.1"/>
    <property type="molecule type" value="Genomic_DNA"/>
</dbReference>